<organism evidence="2 3">
    <name type="scientific">Paracoccidioides brasiliensis</name>
    <dbReference type="NCBI Taxonomy" id="121759"/>
    <lineage>
        <taxon>Eukaryota</taxon>
        <taxon>Fungi</taxon>
        <taxon>Dikarya</taxon>
        <taxon>Ascomycota</taxon>
        <taxon>Pezizomycotina</taxon>
        <taxon>Eurotiomycetes</taxon>
        <taxon>Eurotiomycetidae</taxon>
        <taxon>Onygenales</taxon>
        <taxon>Ajellomycetaceae</taxon>
        <taxon>Paracoccidioides</taxon>
    </lineage>
</organism>
<proteinExistence type="predicted"/>
<name>A0A1D2JEY2_PARBR</name>
<feature type="region of interest" description="Disordered" evidence="1">
    <location>
        <begin position="66"/>
        <end position="89"/>
    </location>
</feature>
<feature type="compositionally biased region" description="Basic and acidic residues" evidence="1">
    <location>
        <begin position="133"/>
        <end position="153"/>
    </location>
</feature>
<feature type="region of interest" description="Disordered" evidence="1">
    <location>
        <begin position="102"/>
        <end position="159"/>
    </location>
</feature>
<sequence>MEIRTDSDDATKEWLIIQRPRSPRDFSPDHQLPILQAKTANIKGQQQWIEPSPVEVRSASVARNLHSVTGGVSSGRTAKGQRKRQRGGCRLGDAADVAADDADAAAAAAADDDDDDDDDDDAAVARWSGPSGEEAKGEKMPECETSQPREHAKSHARRQ</sequence>
<dbReference type="Proteomes" id="UP000242814">
    <property type="component" value="Unassembled WGS sequence"/>
</dbReference>
<gene>
    <name evidence="2" type="ORF">ACO22_03786</name>
</gene>
<reference evidence="2 3" key="1">
    <citation type="submission" date="2016-06" db="EMBL/GenBank/DDBJ databases">
        <authorList>
            <person name="Kjaerup R.B."/>
            <person name="Dalgaard T.S."/>
            <person name="Juul-Madsen H.R."/>
        </authorList>
    </citation>
    <scope>NUCLEOTIDE SEQUENCE [LARGE SCALE GENOMIC DNA]</scope>
    <source>
        <strain evidence="2 3">Pb300</strain>
    </source>
</reference>
<dbReference type="EMBL" id="LZYO01000136">
    <property type="protein sequence ID" value="ODH29198.1"/>
    <property type="molecule type" value="Genomic_DNA"/>
</dbReference>
<feature type="compositionally biased region" description="Acidic residues" evidence="1">
    <location>
        <begin position="110"/>
        <end position="122"/>
    </location>
</feature>
<accession>A0A1D2JEY2</accession>
<evidence type="ECO:0000313" key="2">
    <source>
        <dbReference type="EMBL" id="ODH29198.1"/>
    </source>
</evidence>
<dbReference type="AlphaFoldDB" id="A0A1D2JEY2"/>
<evidence type="ECO:0000313" key="3">
    <source>
        <dbReference type="Proteomes" id="UP000242814"/>
    </source>
</evidence>
<dbReference type="VEuPathDB" id="FungiDB:PADG_08496"/>
<comment type="caution">
    <text evidence="2">The sequence shown here is derived from an EMBL/GenBank/DDBJ whole genome shotgun (WGS) entry which is preliminary data.</text>
</comment>
<protein>
    <submittedName>
        <fullName evidence="2">Uncharacterized protein</fullName>
    </submittedName>
</protein>
<evidence type="ECO:0000256" key="1">
    <source>
        <dbReference type="SAM" id="MobiDB-lite"/>
    </source>
</evidence>